<feature type="transmembrane region" description="Helical" evidence="2">
    <location>
        <begin position="116"/>
        <end position="136"/>
    </location>
</feature>
<evidence type="ECO:0000256" key="2">
    <source>
        <dbReference type="SAM" id="Phobius"/>
    </source>
</evidence>
<name>A0A9W7LCE1_9STRA</name>
<accession>A0A9W7LCE1</accession>
<keyword evidence="2" id="KW-1133">Transmembrane helix</keyword>
<keyword evidence="2" id="KW-0812">Transmembrane</keyword>
<gene>
    <name evidence="3" type="ORF">TrCOL_g13902</name>
</gene>
<reference evidence="4" key="1">
    <citation type="journal article" date="2023" name="Commun. Biol.">
        <title>Genome analysis of Parmales, the sister group of diatoms, reveals the evolutionary specialization of diatoms from phago-mixotrophs to photoautotrophs.</title>
        <authorList>
            <person name="Ban H."/>
            <person name="Sato S."/>
            <person name="Yoshikawa S."/>
            <person name="Yamada K."/>
            <person name="Nakamura Y."/>
            <person name="Ichinomiya M."/>
            <person name="Sato N."/>
            <person name="Blanc-Mathieu R."/>
            <person name="Endo H."/>
            <person name="Kuwata A."/>
            <person name="Ogata H."/>
        </authorList>
    </citation>
    <scope>NUCLEOTIDE SEQUENCE [LARGE SCALE GENOMIC DNA]</scope>
</reference>
<feature type="compositionally biased region" description="Polar residues" evidence="1">
    <location>
        <begin position="397"/>
        <end position="406"/>
    </location>
</feature>
<keyword evidence="4" id="KW-1185">Reference proteome</keyword>
<feature type="region of interest" description="Disordered" evidence="1">
    <location>
        <begin position="379"/>
        <end position="406"/>
    </location>
</feature>
<feature type="transmembrane region" description="Helical" evidence="2">
    <location>
        <begin position="337"/>
        <end position="359"/>
    </location>
</feature>
<evidence type="ECO:0000256" key="1">
    <source>
        <dbReference type="SAM" id="MobiDB-lite"/>
    </source>
</evidence>
<evidence type="ECO:0000313" key="4">
    <source>
        <dbReference type="Proteomes" id="UP001165065"/>
    </source>
</evidence>
<feature type="transmembrane region" description="Helical" evidence="2">
    <location>
        <begin position="88"/>
        <end position="110"/>
    </location>
</feature>
<protein>
    <submittedName>
        <fullName evidence="3">Uncharacterized protein</fullName>
    </submittedName>
</protein>
<dbReference type="EMBL" id="BRYA01000223">
    <property type="protein sequence ID" value="GMI44713.1"/>
    <property type="molecule type" value="Genomic_DNA"/>
</dbReference>
<dbReference type="AlphaFoldDB" id="A0A9W7LCE1"/>
<comment type="caution">
    <text evidence="3">The sequence shown here is derived from an EMBL/GenBank/DDBJ whole genome shotgun (WGS) entry which is preliminary data.</text>
</comment>
<proteinExistence type="predicted"/>
<keyword evidence="2" id="KW-0472">Membrane</keyword>
<organism evidence="3 4">
    <name type="scientific">Triparma columacea</name>
    <dbReference type="NCBI Taxonomy" id="722753"/>
    <lineage>
        <taxon>Eukaryota</taxon>
        <taxon>Sar</taxon>
        <taxon>Stramenopiles</taxon>
        <taxon>Ochrophyta</taxon>
        <taxon>Bolidophyceae</taxon>
        <taxon>Parmales</taxon>
        <taxon>Triparmaceae</taxon>
        <taxon>Triparma</taxon>
    </lineage>
</organism>
<dbReference type="Proteomes" id="UP001165065">
    <property type="component" value="Unassembled WGS sequence"/>
</dbReference>
<feature type="region of interest" description="Disordered" evidence="1">
    <location>
        <begin position="29"/>
        <end position="48"/>
    </location>
</feature>
<evidence type="ECO:0000313" key="3">
    <source>
        <dbReference type="EMBL" id="GMI44713.1"/>
    </source>
</evidence>
<sequence length="518" mass="58532">MNWVEYARDQSLLAKQIYRNPSLLWTDPDKFEKSESGGEKNEESESKEIAEKKTTVDYFSSLEDAIEGVNGVKYYGQPGTSNSRIRNLIAYVTAKHPLFAIVFASPYDYYTRKRRLAALIGSFGLSLFLFMLLIFVQSEYALITCNSGCDVVVPCNRTQLTRRLDTFWEDGSMCCQDNCVLWIDDLDESQFYFLPDYCEGESYNYDVTFVGTMEELPPYQTHRTEVTVSLWEFSCGGGTQSLDTLEYLILSSVLYPLDVFLENISYWGTKNPNKYWNKGTKAVWQFVGSSISYGWSLIMILFVSINVSATLASDIYLQIENEGNGRQVRLFASGSKLLWYSWILWLLKNIPSHFVFYFVKKKQFKEKYPDLVSIEPSEFDETTQPVKTTHPDKTTLDGVSSQSSHPQTYELVPRNVQPQGALLGSQALLTLQNIMPPAPPQVPPQGAPQALPHFPPQPQPQLQPQVAATKQQRAFSVTVPPNCPPGTMINFLPPGSQLAFSCQVPHGVNQGDVFQVII</sequence>
<dbReference type="OrthoDB" id="198631at2759"/>